<protein>
    <submittedName>
        <fullName evidence="7">NIPAL1</fullName>
    </submittedName>
</protein>
<organism evidence="7 8">
    <name type="scientific">Bugula neritina</name>
    <name type="common">Brown bryozoan</name>
    <name type="synonym">Sertularia neritina</name>
    <dbReference type="NCBI Taxonomy" id="10212"/>
    <lineage>
        <taxon>Eukaryota</taxon>
        <taxon>Metazoa</taxon>
        <taxon>Spiralia</taxon>
        <taxon>Lophotrochozoa</taxon>
        <taxon>Bryozoa</taxon>
        <taxon>Gymnolaemata</taxon>
        <taxon>Cheilostomatida</taxon>
        <taxon>Flustrina</taxon>
        <taxon>Buguloidea</taxon>
        <taxon>Bugulidae</taxon>
        <taxon>Bugula</taxon>
    </lineage>
</organism>
<dbReference type="GO" id="GO:0015095">
    <property type="term" value="F:magnesium ion transmembrane transporter activity"/>
    <property type="evidence" value="ECO:0007669"/>
    <property type="project" value="InterPro"/>
</dbReference>
<feature type="transmembrane region" description="Helical" evidence="6">
    <location>
        <begin position="227"/>
        <end position="247"/>
    </location>
</feature>
<feature type="transmembrane region" description="Helical" evidence="6">
    <location>
        <begin position="161"/>
        <end position="180"/>
    </location>
</feature>
<dbReference type="GO" id="GO:0016020">
    <property type="term" value="C:membrane"/>
    <property type="evidence" value="ECO:0007669"/>
    <property type="project" value="UniProtKB-SubCell"/>
</dbReference>
<feature type="transmembrane region" description="Helical" evidence="6">
    <location>
        <begin position="254"/>
        <end position="280"/>
    </location>
</feature>
<keyword evidence="8" id="KW-1185">Reference proteome</keyword>
<feature type="transmembrane region" description="Helical" evidence="6">
    <location>
        <begin position="292"/>
        <end position="311"/>
    </location>
</feature>
<comment type="caution">
    <text evidence="7">The sequence shown here is derived from an EMBL/GenBank/DDBJ whole genome shotgun (WGS) entry which is preliminary data.</text>
</comment>
<evidence type="ECO:0000313" key="8">
    <source>
        <dbReference type="Proteomes" id="UP000593567"/>
    </source>
</evidence>
<feature type="transmembrane region" description="Helical" evidence="6">
    <location>
        <begin position="7"/>
        <end position="24"/>
    </location>
</feature>
<gene>
    <name evidence="7" type="ORF">EB796_002137</name>
</gene>
<sequence length="432" mass="46826">MNQRQYAALLTCCVCVTIATITLYKTAYIPSSGQRIARSEQMMSGQSQFGEGLTSNLSAATTTPLVLPTTVTNQSSPMTATETTTSLTEFYVGVALACGSSLFIGASFVFKKKGLLNLSVRAGDGGYGYLKEPMWWAGLLLMASGEAANFTAYAFAPASLVTPLGALSVIVAALLASYFLKERLNLIGKVGCSLCVVGSTVIVIHSPEEQQVTTMAELAQKLIDPGFIVYVCLVAIVSLVMIFYYAPKMGQQNVLIYIIICSVVGSLSVMGCKAIGLAIVQTIHGQNQFVNWLTYFFIVQLTVCICIQMIYLNKALDTFNTSVVTPIYYVFFTTFVIIASAILYKEWGNMDVKDVLGNLCGFLTVVGGIFLLNAFRDMNISWRDISSATKKTTDTSEPSESHNETHQLLENDREDRVFGHSSASNSISRGSI</sequence>
<evidence type="ECO:0000256" key="5">
    <source>
        <dbReference type="ARBA" id="ARBA00023136"/>
    </source>
</evidence>
<dbReference type="EMBL" id="VXIV02000238">
    <property type="protein sequence ID" value="KAF6039574.1"/>
    <property type="molecule type" value="Genomic_DNA"/>
</dbReference>
<keyword evidence="4 6" id="KW-1133">Transmembrane helix</keyword>
<evidence type="ECO:0000256" key="2">
    <source>
        <dbReference type="ARBA" id="ARBA00007230"/>
    </source>
</evidence>
<dbReference type="InterPro" id="IPR008521">
    <property type="entry name" value="Mg_trans_NIPA"/>
</dbReference>
<evidence type="ECO:0000256" key="1">
    <source>
        <dbReference type="ARBA" id="ARBA00004141"/>
    </source>
</evidence>
<dbReference type="Pfam" id="PF05653">
    <property type="entry name" value="Mg_trans_NIPA"/>
    <property type="match status" value="1"/>
</dbReference>
<accession>A0A7J7KN35</accession>
<evidence type="ECO:0000256" key="4">
    <source>
        <dbReference type="ARBA" id="ARBA00022989"/>
    </source>
</evidence>
<comment type="subcellular location">
    <subcellularLocation>
        <location evidence="1">Membrane</location>
        <topology evidence="1">Multi-pass membrane protein</topology>
    </subcellularLocation>
</comment>
<dbReference type="InterPro" id="IPR037185">
    <property type="entry name" value="EmrE-like"/>
</dbReference>
<evidence type="ECO:0000313" key="7">
    <source>
        <dbReference type="EMBL" id="KAF6039574.1"/>
    </source>
</evidence>
<feature type="transmembrane region" description="Helical" evidence="6">
    <location>
        <begin position="90"/>
        <end position="110"/>
    </location>
</feature>
<comment type="similarity">
    <text evidence="2">Belongs to the NIPA family.</text>
</comment>
<dbReference type="PANTHER" id="PTHR12570:SF92">
    <property type="entry name" value="SPICHTHYIN, ISOFORM B"/>
    <property type="match status" value="1"/>
</dbReference>
<keyword evidence="3 6" id="KW-0812">Transmembrane</keyword>
<name>A0A7J7KN35_BUGNE</name>
<feature type="transmembrane region" description="Helical" evidence="6">
    <location>
        <begin position="356"/>
        <end position="375"/>
    </location>
</feature>
<dbReference type="SUPFAM" id="SSF103481">
    <property type="entry name" value="Multidrug resistance efflux transporter EmrE"/>
    <property type="match status" value="1"/>
</dbReference>
<feature type="transmembrane region" description="Helical" evidence="6">
    <location>
        <begin position="187"/>
        <end position="207"/>
    </location>
</feature>
<dbReference type="PANTHER" id="PTHR12570">
    <property type="match status" value="1"/>
</dbReference>
<evidence type="ECO:0000256" key="3">
    <source>
        <dbReference type="ARBA" id="ARBA00022692"/>
    </source>
</evidence>
<keyword evidence="5 6" id="KW-0472">Membrane</keyword>
<dbReference type="OrthoDB" id="6428174at2759"/>
<proteinExistence type="inferred from homology"/>
<dbReference type="Proteomes" id="UP000593567">
    <property type="component" value="Unassembled WGS sequence"/>
</dbReference>
<feature type="transmembrane region" description="Helical" evidence="6">
    <location>
        <begin position="323"/>
        <end position="344"/>
    </location>
</feature>
<dbReference type="AlphaFoldDB" id="A0A7J7KN35"/>
<evidence type="ECO:0000256" key="6">
    <source>
        <dbReference type="SAM" id="Phobius"/>
    </source>
</evidence>
<reference evidence="7" key="1">
    <citation type="submission" date="2020-06" db="EMBL/GenBank/DDBJ databases">
        <title>Draft genome of Bugula neritina, a colonial animal packing powerful symbionts and potential medicines.</title>
        <authorList>
            <person name="Rayko M."/>
        </authorList>
    </citation>
    <scope>NUCLEOTIDE SEQUENCE [LARGE SCALE GENOMIC DNA]</scope>
    <source>
        <strain evidence="7">Kwan_BN1</strain>
    </source>
</reference>